<accession>A0A2T5B3A5</accession>
<dbReference type="AlphaFoldDB" id="A0A2T5B3A5"/>
<keyword evidence="2" id="KW-1185">Reference proteome</keyword>
<name>A0A2T5B3A5_MYCDI</name>
<dbReference type="OrthoDB" id="8282301at2"/>
<protein>
    <submittedName>
        <fullName evidence="1">Uncharacterized protein</fullName>
    </submittedName>
</protein>
<sequence length="92" mass="9850">MSNTIYTAGDTVVVRPGIAGAQPDDRTCRIIQALPAEGGEVQYRVRFGNEVFDRRITATDIEALGEASDGGDTPAAVPIGRPWLAPVRVRAR</sequence>
<evidence type="ECO:0000313" key="2">
    <source>
        <dbReference type="Proteomes" id="UP000241247"/>
    </source>
</evidence>
<evidence type="ECO:0000313" key="1">
    <source>
        <dbReference type="EMBL" id="PTM93475.1"/>
    </source>
</evidence>
<gene>
    <name evidence="1" type="ORF">C7449_106160</name>
</gene>
<reference evidence="1 2" key="1">
    <citation type="submission" date="2018-04" db="EMBL/GenBank/DDBJ databases">
        <title>Genomic Encyclopedia of Type Strains, Phase IV (KMG-IV): sequencing the most valuable type-strain genomes for metagenomic binning, comparative biology and taxonomic classification.</title>
        <authorList>
            <person name="Goeker M."/>
        </authorList>
    </citation>
    <scope>NUCLEOTIDE SEQUENCE [LARGE SCALE GENOMIC DNA]</scope>
    <source>
        <strain evidence="1 2">DSM 7138</strain>
    </source>
</reference>
<dbReference type="EMBL" id="PZZZ01000006">
    <property type="protein sequence ID" value="PTM93475.1"/>
    <property type="molecule type" value="Genomic_DNA"/>
</dbReference>
<dbReference type="Proteomes" id="UP000241247">
    <property type="component" value="Unassembled WGS sequence"/>
</dbReference>
<organism evidence="1 2">
    <name type="scientific">Mycoplana dimorpha</name>
    <dbReference type="NCBI Taxonomy" id="28320"/>
    <lineage>
        <taxon>Bacteria</taxon>
        <taxon>Pseudomonadati</taxon>
        <taxon>Pseudomonadota</taxon>
        <taxon>Alphaproteobacteria</taxon>
        <taxon>Hyphomicrobiales</taxon>
        <taxon>Rhizobiaceae</taxon>
        <taxon>Mycoplana</taxon>
    </lineage>
</organism>
<dbReference type="RefSeq" id="WP_108003808.1">
    <property type="nucleotide sequence ID" value="NZ_JBHEEX010000005.1"/>
</dbReference>
<comment type="caution">
    <text evidence="1">The sequence shown here is derived from an EMBL/GenBank/DDBJ whole genome shotgun (WGS) entry which is preliminary data.</text>
</comment>
<proteinExistence type="predicted"/>